<gene>
    <name evidence="2" type="ORF">CHR53_05845</name>
</gene>
<keyword evidence="1" id="KW-1133">Transmembrane helix</keyword>
<keyword evidence="1" id="KW-0472">Membrane</keyword>
<sequence length="62" mass="7169">MSSVGLFPIIPLLLYLFILGLGIFFIVRSIRFMNEKTKLDQERNQKLDTLIKAIQDNNRTGN</sequence>
<organism evidence="2 3">
    <name type="scientific">Neobacillus mesonae</name>
    <dbReference type="NCBI Taxonomy" id="1193713"/>
    <lineage>
        <taxon>Bacteria</taxon>
        <taxon>Bacillati</taxon>
        <taxon>Bacillota</taxon>
        <taxon>Bacilli</taxon>
        <taxon>Bacillales</taxon>
        <taxon>Bacillaceae</taxon>
        <taxon>Neobacillus</taxon>
    </lineage>
</organism>
<evidence type="ECO:0008006" key="4">
    <source>
        <dbReference type="Google" id="ProtNLM"/>
    </source>
</evidence>
<dbReference type="EMBL" id="CP022572">
    <property type="protein sequence ID" value="AZU60827.1"/>
    <property type="molecule type" value="Genomic_DNA"/>
</dbReference>
<accession>A0A3Q9QSV8</accession>
<dbReference type="OrthoDB" id="2935324at2"/>
<protein>
    <recommendedName>
        <fullName evidence="4">DUF4083 domain-containing protein</fullName>
    </recommendedName>
</protein>
<keyword evidence="3" id="KW-1185">Reference proteome</keyword>
<proteinExistence type="predicted"/>
<evidence type="ECO:0000256" key="1">
    <source>
        <dbReference type="SAM" id="Phobius"/>
    </source>
</evidence>
<dbReference type="RefSeq" id="WP_066393319.1">
    <property type="nucleotide sequence ID" value="NZ_CP022572.1"/>
</dbReference>
<dbReference type="KEGG" id="nmk:CHR53_05845"/>
<dbReference type="Proteomes" id="UP000282892">
    <property type="component" value="Chromosome"/>
</dbReference>
<name>A0A3Q9QSV8_9BACI</name>
<keyword evidence="1" id="KW-0812">Transmembrane</keyword>
<dbReference type="AlphaFoldDB" id="A0A3Q9QSV8"/>
<reference evidence="2 3" key="1">
    <citation type="submission" date="2017-07" db="EMBL/GenBank/DDBJ databases">
        <title>The complete genome sequence of Bacillus mesonae strain H20-5, an efficient strain improving plant abiotic stress resistance.</title>
        <authorList>
            <person name="Kim S.Y."/>
            <person name="Song H."/>
            <person name="Sang M.K."/>
            <person name="Weon H.-Y."/>
            <person name="Song J."/>
        </authorList>
    </citation>
    <scope>NUCLEOTIDE SEQUENCE [LARGE SCALE GENOMIC DNA]</scope>
    <source>
        <strain evidence="2 3">H20-5</strain>
    </source>
</reference>
<feature type="transmembrane region" description="Helical" evidence="1">
    <location>
        <begin position="6"/>
        <end position="27"/>
    </location>
</feature>
<evidence type="ECO:0000313" key="3">
    <source>
        <dbReference type="Proteomes" id="UP000282892"/>
    </source>
</evidence>
<evidence type="ECO:0000313" key="2">
    <source>
        <dbReference type="EMBL" id="AZU60827.1"/>
    </source>
</evidence>